<name>A0A9D1FVU3_9BACT</name>
<proteinExistence type="predicted"/>
<evidence type="ECO:0000256" key="1">
    <source>
        <dbReference type="SAM" id="SignalP"/>
    </source>
</evidence>
<protein>
    <submittedName>
        <fullName evidence="2">Uncharacterized protein</fullName>
    </submittedName>
</protein>
<reference evidence="2" key="2">
    <citation type="journal article" date="2021" name="PeerJ">
        <title>Extensive microbial diversity within the chicken gut microbiome revealed by metagenomics and culture.</title>
        <authorList>
            <person name="Gilroy R."/>
            <person name="Ravi A."/>
            <person name="Getino M."/>
            <person name="Pursley I."/>
            <person name="Horton D.L."/>
            <person name="Alikhan N.F."/>
            <person name="Baker D."/>
            <person name="Gharbi K."/>
            <person name="Hall N."/>
            <person name="Watson M."/>
            <person name="Adriaenssens E.M."/>
            <person name="Foster-Nyarko E."/>
            <person name="Jarju S."/>
            <person name="Secka A."/>
            <person name="Antonio M."/>
            <person name="Oren A."/>
            <person name="Chaudhuri R.R."/>
            <person name="La Ragione R."/>
            <person name="Hildebrand F."/>
            <person name="Pallen M.J."/>
        </authorList>
    </citation>
    <scope>NUCLEOTIDE SEQUENCE</scope>
    <source>
        <strain evidence="2">CHK152-2994</strain>
    </source>
</reference>
<evidence type="ECO:0000313" key="2">
    <source>
        <dbReference type="EMBL" id="HIS82878.1"/>
    </source>
</evidence>
<accession>A0A9D1FVU3</accession>
<dbReference type="EMBL" id="DVJO01000099">
    <property type="protein sequence ID" value="HIS82878.1"/>
    <property type="molecule type" value="Genomic_DNA"/>
</dbReference>
<dbReference type="AlphaFoldDB" id="A0A9D1FVU3"/>
<reference evidence="2" key="1">
    <citation type="submission" date="2020-10" db="EMBL/GenBank/DDBJ databases">
        <authorList>
            <person name="Gilroy R."/>
        </authorList>
    </citation>
    <scope>NUCLEOTIDE SEQUENCE</scope>
    <source>
        <strain evidence="2">CHK152-2994</strain>
    </source>
</reference>
<feature type="chain" id="PRO_5038635980" evidence="1">
    <location>
        <begin position="23"/>
        <end position="189"/>
    </location>
</feature>
<gene>
    <name evidence="2" type="ORF">IAD41_04655</name>
</gene>
<dbReference type="PROSITE" id="PS51257">
    <property type="entry name" value="PROKAR_LIPOPROTEIN"/>
    <property type="match status" value="1"/>
</dbReference>
<feature type="signal peptide" evidence="1">
    <location>
        <begin position="1"/>
        <end position="22"/>
    </location>
</feature>
<organism evidence="2 3">
    <name type="scientific">Candidatus Scatenecus faecavium</name>
    <dbReference type="NCBI Taxonomy" id="2840915"/>
    <lineage>
        <taxon>Bacteria</taxon>
        <taxon>Candidatus Scatenecus</taxon>
    </lineage>
</organism>
<sequence length="189" mass="21713">MLKNILNVISLTLLISLACAYAAGANEVKFDNQDFVLKATAQSLNVPNALNEYFPKGESHDHWTKMIGVYHIPEEKDPIKYAEEIDKDIEKAENCVLLKFVKNNKTDQAVISYLENGQENGQNFFTYNVYKYEKNPVKGITEFKYAIKYFFKNNDEIVKLAQTVKNENDKYMTMLISSPIPPIVEKELN</sequence>
<evidence type="ECO:0000313" key="3">
    <source>
        <dbReference type="Proteomes" id="UP000824139"/>
    </source>
</evidence>
<comment type="caution">
    <text evidence="2">The sequence shown here is derived from an EMBL/GenBank/DDBJ whole genome shotgun (WGS) entry which is preliminary data.</text>
</comment>
<dbReference type="Proteomes" id="UP000824139">
    <property type="component" value="Unassembled WGS sequence"/>
</dbReference>
<keyword evidence="1" id="KW-0732">Signal</keyword>